<dbReference type="InterPro" id="IPR037069">
    <property type="entry name" value="AcylCoA_DH/ox_N_sf"/>
</dbReference>
<dbReference type="InterPro" id="IPR009100">
    <property type="entry name" value="AcylCoA_DH/oxidase_NM_dom_sf"/>
</dbReference>
<dbReference type="Gene3D" id="1.10.540.10">
    <property type="entry name" value="Acyl-CoA dehydrogenase/oxidase, N-terminal domain"/>
    <property type="match status" value="1"/>
</dbReference>
<accession>A0ABM8JTD2</accession>
<name>A0ABM8JTD2_9GAMM</name>
<reference evidence="1 2" key="1">
    <citation type="submission" date="2023-10" db="EMBL/GenBank/DDBJ databases">
        <title>Xenorhabdus taiwanensis sp. nov., a symbiotic bacterium associated with the entomopathogenic nematode Steinernema taiwanensis.</title>
        <authorList>
            <person name="Tseng C.T."/>
            <person name="Shu H.Y."/>
            <person name="Chen M.H."/>
            <person name="Fang Y.J."/>
            <person name="Wu T.L."/>
            <person name="Lin Y.C."/>
            <person name="Huang C.J."/>
        </authorList>
    </citation>
    <scope>NUCLEOTIDE SEQUENCE [LARGE SCALE GENOMIC DNA]</scope>
    <source>
        <strain evidence="1 2">TCT-1</strain>
    </source>
</reference>
<dbReference type="InterPro" id="IPR046373">
    <property type="entry name" value="Acyl-CoA_Oxase/DH_mid-dom_sf"/>
</dbReference>
<evidence type="ECO:0000313" key="1">
    <source>
        <dbReference type="EMBL" id="BET95950.1"/>
    </source>
</evidence>
<keyword evidence="2" id="KW-1185">Reference proteome</keyword>
<dbReference type="EMBL" id="AP028978">
    <property type="protein sequence ID" value="BET95950.1"/>
    <property type="molecule type" value="Genomic_DNA"/>
</dbReference>
<dbReference type="SUPFAM" id="SSF56645">
    <property type="entry name" value="Acyl-CoA dehydrogenase NM domain-like"/>
    <property type="match status" value="1"/>
</dbReference>
<sequence>MNFMKRERETLERLLPGLDEKLAQTSLDILESKESPALNWFRQSGGTSLLISKALGGREVSVLDMLRIQRALGSRSPSLALATNMHTCSVVAIPKCEASDFILRSIAQNNLFIASGFAEGKVGTSIQKPAIEVERIPKGLRLNGYKRPCSLARTMDIFTASALISEKNGENKFAIVTVPANTAGITVKPFGNQNFLAGAENMEVHLENVIISEKYVSYLGDEMTLSRELSYAFLWFELFVSASYLGTASLLLEKLYQSNRGSCETRMSICSKLEMVMMAIEAGARSIMDGDMTENVIARSLIVRFEAQQIIVEAANCAAEQLGGIEYLSNFDVPYLLTVIRALAFHPPSKWVMSPYLDKFMQGNKLYIP</sequence>
<dbReference type="Gene3D" id="2.40.110.10">
    <property type="entry name" value="Butyryl-CoA Dehydrogenase, subunit A, domain 2"/>
    <property type="match status" value="1"/>
</dbReference>
<proteinExistence type="predicted"/>
<evidence type="ECO:0000313" key="2">
    <source>
        <dbReference type="Proteomes" id="UP001529514"/>
    </source>
</evidence>
<protein>
    <submittedName>
        <fullName evidence="1">Acyl-CoA dehydrogenase family protein</fullName>
    </submittedName>
</protein>
<dbReference type="Proteomes" id="UP001529514">
    <property type="component" value="Chromosome"/>
</dbReference>
<gene>
    <name evidence="1" type="ORF">TCT1_08710</name>
</gene>
<organism evidence="1 2">
    <name type="scientific">Xenorhabdus taiwanensis</name>
    <dbReference type="NCBI Taxonomy" id="3085177"/>
    <lineage>
        <taxon>Bacteria</taxon>
        <taxon>Pseudomonadati</taxon>
        <taxon>Pseudomonadota</taxon>
        <taxon>Gammaproteobacteria</taxon>
        <taxon>Enterobacterales</taxon>
        <taxon>Morganellaceae</taxon>
        <taxon>Xenorhabdus</taxon>
    </lineage>
</organism>
<dbReference type="RefSeq" id="WP_374052817.1">
    <property type="nucleotide sequence ID" value="NZ_AP028978.1"/>
</dbReference>